<dbReference type="InterPro" id="IPR050464">
    <property type="entry name" value="Zeta_carotene_desat/Oxidored"/>
</dbReference>
<dbReference type="EMBL" id="FOUI01000017">
    <property type="protein sequence ID" value="SFM82904.1"/>
    <property type="molecule type" value="Genomic_DNA"/>
</dbReference>
<dbReference type="Pfam" id="PF01593">
    <property type="entry name" value="Amino_oxidase"/>
    <property type="match status" value="1"/>
</dbReference>
<gene>
    <name evidence="2" type="ORF">SAMN05216217_11722</name>
</gene>
<proteinExistence type="predicted"/>
<dbReference type="PRINTS" id="PR00420">
    <property type="entry name" value="RNGMNOXGNASE"/>
</dbReference>
<dbReference type="RefSeq" id="WP_093478339.1">
    <property type="nucleotide sequence ID" value="NZ_FOUI01000017.1"/>
</dbReference>
<evidence type="ECO:0000313" key="3">
    <source>
        <dbReference type="Proteomes" id="UP000243629"/>
    </source>
</evidence>
<accession>A0A1I4U1N6</accession>
<organism evidence="2 3">
    <name type="scientific">Halopseudomonas yangmingensis</name>
    <dbReference type="NCBI Taxonomy" id="1720063"/>
    <lineage>
        <taxon>Bacteria</taxon>
        <taxon>Pseudomonadati</taxon>
        <taxon>Pseudomonadota</taxon>
        <taxon>Gammaproteobacteria</taxon>
        <taxon>Pseudomonadales</taxon>
        <taxon>Pseudomonadaceae</taxon>
        <taxon>Halopseudomonas</taxon>
    </lineage>
</organism>
<dbReference type="AlphaFoldDB" id="A0A1I4U1N6"/>
<dbReference type="InterPro" id="IPR002937">
    <property type="entry name" value="Amino_oxidase"/>
</dbReference>
<reference evidence="3" key="1">
    <citation type="submission" date="2016-10" db="EMBL/GenBank/DDBJ databases">
        <authorList>
            <person name="Varghese N."/>
            <person name="Submissions S."/>
        </authorList>
    </citation>
    <scope>NUCLEOTIDE SEQUENCE [LARGE SCALE GENOMIC DNA]</scope>
    <source>
        <strain evidence="3">DSM 24213</strain>
    </source>
</reference>
<dbReference type="OrthoDB" id="5792777at2"/>
<evidence type="ECO:0000313" key="2">
    <source>
        <dbReference type="EMBL" id="SFM82904.1"/>
    </source>
</evidence>
<dbReference type="STRING" id="1720063.SAMN05216217_11722"/>
<sequence>MKGRVAVIGSGMAGLAAAWLCRQRGYAVTLFEAHQGWGMDAHRLQVDGGVIDVPLRVMSPQAWPSVLALAHEVGVGTFPVSTPLSCSWTDRQTWFRTGRLPILGWPWVGEWRYLDRRALGMARGLWQLRRLTRQLQEQPELTLAQALQIQPFDPLFWRGLVLPVLTTICTCSEEHLLAWPAAGLLQLLEGILHGGGLCRLNGGTSALVQALAKDLPIHAGSPVEQLCLQGDSVLVRNARGEGGCFERAVVATQSNQLGFLDPAQFAEERRVLADIRFDRGELWVHRDLRFMPQRQQDWTALNFQTDRQLSQPMFSVWVNAVEPTLMGCAPVLQTWNPLCEPAPELVLARIPLQRAVVHGGTARVHQQLREWHARPGRRVFFCGSWAHAGVPLLESAVRSAQAVVETID</sequence>
<evidence type="ECO:0000259" key="1">
    <source>
        <dbReference type="Pfam" id="PF01593"/>
    </source>
</evidence>
<dbReference type="InterPro" id="IPR036188">
    <property type="entry name" value="FAD/NAD-bd_sf"/>
</dbReference>
<dbReference type="Proteomes" id="UP000243629">
    <property type="component" value="Unassembled WGS sequence"/>
</dbReference>
<dbReference type="Gene3D" id="3.50.50.60">
    <property type="entry name" value="FAD/NAD(P)-binding domain"/>
    <property type="match status" value="1"/>
</dbReference>
<dbReference type="PANTHER" id="PTHR42923:SF17">
    <property type="entry name" value="AMINE OXIDASE DOMAIN-CONTAINING PROTEIN"/>
    <property type="match status" value="1"/>
</dbReference>
<keyword evidence="3" id="KW-1185">Reference proteome</keyword>
<protein>
    <submittedName>
        <fullName evidence="2">Predicted NAD/FAD-binding protein</fullName>
    </submittedName>
</protein>
<feature type="domain" description="Amine oxidase" evidence="1">
    <location>
        <begin position="12"/>
        <end position="259"/>
    </location>
</feature>
<name>A0A1I4U1N6_9GAMM</name>
<dbReference type="PANTHER" id="PTHR42923">
    <property type="entry name" value="PROTOPORPHYRINOGEN OXIDASE"/>
    <property type="match status" value="1"/>
</dbReference>
<dbReference type="SUPFAM" id="SSF51905">
    <property type="entry name" value="FAD/NAD(P)-binding domain"/>
    <property type="match status" value="1"/>
</dbReference>
<dbReference type="GO" id="GO:0016491">
    <property type="term" value="F:oxidoreductase activity"/>
    <property type="evidence" value="ECO:0007669"/>
    <property type="project" value="InterPro"/>
</dbReference>